<keyword evidence="3" id="KW-1185">Reference proteome</keyword>
<dbReference type="PANTHER" id="PTHR40788">
    <property type="entry name" value="CLR5 DOMAIN-CONTAINING PROTEIN-RELATED"/>
    <property type="match status" value="1"/>
</dbReference>
<evidence type="ECO:0000313" key="3">
    <source>
        <dbReference type="Proteomes" id="UP000664203"/>
    </source>
</evidence>
<protein>
    <submittedName>
        <fullName evidence="2">Uncharacterized protein</fullName>
    </submittedName>
</protein>
<dbReference type="Proteomes" id="UP000664203">
    <property type="component" value="Unassembled WGS sequence"/>
</dbReference>
<evidence type="ECO:0000256" key="1">
    <source>
        <dbReference type="SAM" id="MobiDB-lite"/>
    </source>
</evidence>
<dbReference type="PANTHER" id="PTHR40788:SF2">
    <property type="entry name" value="CLR5 DOMAIN-CONTAINING PROTEIN"/>
    <property type="match status" value="1"/>
</dbReference>
<accession>A0A8H3PHF9</accession>
<sequence>MAKLSVRDLLAADAGRPTSRALTPDDLKVLARYKEMCRELLFNPPCECNICLRQYRTKSEQECIMWHYFEHINDPASLTQCYVNSIREDREFLYQKILTSGSALLKRWRRTSEAKRKEYLTTAQPDIYPFSQPFIEIASRVKMLEEARKHKAAFLLPYINIEDLSKDSANLIRLLHHRTTFPPQSWVHFDNAQLQQGWKQGGYGEKSAEGCIIMHGEQYGTWKKFDRLAVHHGDTYGAIRGLVILEAQQILMSFLRNILTTILKDASASNPQERQAETSSENLASVAFPHYDLTSCSKWMGFIEAKPHRNRPWLSVASVYTQQPYSSPTCFDIYTMIEIAETKAMEAMDELWLLQTDLDYFHDLMKRHEREWLDSVPGVEELKKFSPKDKMDNIIYIMTVKVAIQARDWQWLLEECQAVKRHMGEPEAKTRAGELLPLGYERALCGLQYLLQKAQSWYRASLSKLFLKSQAFKSVMEVTAIGKDHRDSWALGFSFKNYSQLYRKDRIGWCLYNLTKDPEDKYTFESSVVMQHLEKFLETCPGPEIRRIDQEMYKCISDMAAVERMLSILELHRPSFAFPNMAEAETMLSVLESHPSDFDMAPIEKMLKIPEVHLPDIIIFARNNPFRQASQAWAVHPSLFAKPSNLSCANLDLGSALESSASFCMPMGRRDEQWLTQRDRAQQNLSNFWKKARDAYQKTLKASEVPQVLIEPQLAMMKQADSPENKAQLDLESNRSSVDSK</sequence>
<comment type="caution">
    <text evidence="2">The sequence shown here is derived from an EMBL/GenBank/DDBJ whole genome shotgun (WGS) entry which is preliminary data.</text>
</comment>
<proteinExistence type="predicted"/>
<feature type="compositionally biased region" description="Basic and acidic residues" evidence="1">
    <location>
        <begin position="721"/>
        <end position="741"/>
    </location>
</feature>
<evidence type="ECO:0000313" key="2">
    <source>
        <dbReference type="EMBL" id="CAF9941356.1"/>
    </source>
</evidence>
<feature type="region of interest" description="Disordered" evidence="1">
    <location>
        <begin position="719"/>
        <end position="741"/>
    </location>
</feature>
<organism evidence="2 3">
    <name type="scientific">Alectoria fallacina</name>
    <dbReference type="NCBI Taxonomy" id="1903189"/>
    <lineage>
        <taxon>Eukaryota</taxon>
        <taxon>Fungi</taxon>
        <taxon>Dikarya</taxon>
        <taxon>Ascomycota</taxon>
        <taxon>Pezizomycotina</taxon>
        <taxon>Lecanoromycetes</taxon>
        <taxon>OSLEUM clade</taxon>
        <taxon>Lecanoromycetidae</taxon>
        <taxon>Lecanorales</taxon>
        <taxon>Lecanorineae</taxon>
        <taxon>Parmeliaceae</taxon>
        <taxon>Alectoria</taxon>
    </lineage>
</organism>
<dbReference type="AlphaFoldDB" id="A0A8H3PHF9"/>
<name>A0A8H3PHF9_9LECA</name>
<gene>
    <name evidence="2" type="ORF">ALECFALPRED_009080</name>
</gene>
<dbReference type="OrthoDB" id="2922289at2759"/>
<dbReference type="EMBL" id="CAJPDR010000653">
    <property type="protein sequence ID" value="CAF9941356.1"/>
    <property type="molecule type" value="Genomic_DNA"/>
</dbReference>
<reference evidence="2" key="1">
    <citation type="submission" date="2021-03" db="EMBL/GenBank/DDBJ databases">
        <authorList>
            <person name="Tagirdzhanova G."/>
        </authorList>
    </citation>
    <scope>NUCLEOTIDE SEQUENCE</scope>
</reference>